<evidence type="ECO:0000313" key="2">
    <source>
        <dbReference type="EMBL" id="UVW35987.1"/>
    </source>
</evidence>
<dbReference type="InterPro" id="IPR013830">
    <property type="entry name" value="SGNH_hydro"/>
</dbReference>
<dbReference type="PROSITE" id="PS01098">
    <property type="entry name" value="LIPASE_GDSL_SER"/>
    <property type="match status" value="1"/>
</dbReference>
<accession>A0ABY5TQD3</accession>
<dbReference type="InterPro" id="IPR008265">
    <property type="entry name" value="Lipase_GDSL_AS"/>
</dbReference>
<feature type="domain" description="SGNH hydrolase-type esterase" evidence="1">
    <location>
        <begin position="36"/>
        <end position="191"/>
    </location>
</feature>
<sequence>MRPPAIQTFMTRHFINSLCCLFILLGANTYGSTLLVLGDSLSAGYGINQESGWVALLESDLGDDHRIINGSISGDTTGGGLNRLPRLLEEFSPDFVLLELGGNDGLRGQPLALMKSNLQAMIELVRDAGAEPVLFGMRLPPNYGRRYSDAFAAVYPQLSESEKVLLIPFQLEELSVTEGMIQEDGLHPTALAQPIIKEVIKGYIAPLME</sequence>
<organism evidence="2 3">
    <name type="scientific">SAR92 clade bacterium H455</name>
    <dbReference type="NCBI Taxonomy" id="2974818"/>
    <lineage>
        <taxon>Bacteria</taxon>
        <taxon>Pseudomonadati</taxon>
        <taxon>Pseudomonadota</taxon>
        <taxon>Gammaproteobacteria</taxon>
        <taxon>Cellvibrionales</taxon>
        <taxon>Porticoccaceae</taxon>
        <taxon>SAR92 clade</taxon>
    </lineage>
</organism>
<dbReference type="SUPFAM" id="SSF52266">
    <property type="entry name" value="SGNH hydrolase"/>
    <property type="match status" value="1"/>
</dbReference>
<dbReference type="EMBL" id="CP103416">
    <property type="protein sequence ID" value="UVW35987.1"/>
    <property type="molecule type" value="Genomic_DNA"/>
</dbReference>
<gene>
    <name evidence="2" type="ORF">NYF23_05100</name>
</gene>
<protein>
    <submittedName>
        <fullName evidence="2">Arylesterase</fullName>
    </submittedName>
</protein>
<dbReference type="Proteomes" id="UP001059934">
    <property type="component" value="Chromosome"/>
</dbReference>
<dbReference type="InterPro" id="IPR036514">
    <property type="entry name" value="SGNH_hydro_sf"/>
</dbReference>
<evidence type="ECO:0000313" key="3">
    <source>
        <dbReference type="Proteomes" id="UP001059934"/>
    </source>
</evidence>
<dbReference type="PANTHER" id="PTHR30383:SF24">
    <property type="entry name" value="THIOESTERASE 1_PROTEASE 1_LYSOPHOSPHOLIPASE L1"/>
    <property type="match status" value="1"/>
</dbReference>
<proteinExistence type="predicted"/>
<keyword evidence="3" id="KW-1185">Reference proteome</keyword>
<dbReference type="Gene3D" id="3.40.50.1110">
    <property type="entry name" value="SGNH hydrolase"/>
    <property type="match status" value="1"/>
</dbReference>
<dbReference type="InterPro" id="IPR051532">
    <property type="entry name" value="Ester_Hydrolysis_Enzymes"/>
</dbReference>
<dbReference type="PANTHER" id="PTHR30383">
    <property type="entry name" value="THIOESTERASE 1/PROTEASE 1/LYSOPHOSPHOLIPASE L1"/>
    <property type="match status" value="1"/>
</dbReference>
<name>A0ABY5TQD3_9GAMM</name>
<dbReference type="CDD" id="cd01822">
    <property type="entry name" value="Lysophospholipase_L1_like"/>
    <property type="match status" value="1"/>
</dbReference>
<reference evidence="2" key="1">
    <citation type="submission" date="2022-08" db="EMBL/GenBank/DDBJ databases">
        <title>Catabolic pathway analysis in culturable SAR92 clade bacteria reveals their overlooked roles in DMSP degradation in coastal seas.</title>
        <authorList>
            <person name="He X."/>
            <person name="Zhang X."/>
            <person name="Zhang Y."/>
        </authorList>
    </citation>
    <scope>NUCLEOTIDE SEQUENCE</scope>
    <source>
        <strain evidence="2">H455</strain>
    </source>
</reference>
<evidence type="ECO:0000259" key="1">
    <source>
        <dbReference type="Pfam" id="PF13472"/>
    </source>
</evidence>
<dbReference type="Pfam" id="PF13472">
    <property type="entry name" value="Lipase_GDSL_2"/>
    <property type="match status" value="1"/>
</dbReference>